<keyword evidence="6 7" id="KW-0472">Membrane</keyword>
<dbReference type="RefSeq" id="WP_099307156.1">
    <property type="nucleotide sequence ID" value="NZ_PDVP01000009.1"/>
</dbReference>
<evidence type="ECO:0000256" key="7">
    <source>
        <dbReference type="SAM" id="Phobius"/>
    </source>
</evidence>
<dbReference type="PANTHER" id="PTHR33452:SF1">
    <property type="entry name" value="INNER MEMBRANE PROTEIN YPHA-RELATED"/>
    <property type="match status" value="1"/>
</dbReference>
<dbReference type="PANTHER" id="PTHR33452">
    <property type="entry name" value="OXIDOREDUCTASE CATD-RELATED"/>
    <property type="match status" value="1"/>
</dbReference>
<reference evidence="8 9" key="1">
    <citation type="submission" date="2017-10" db="EMBL/GenBank/DDBJ databases">
        <title>Sedimentibacterium mangrovi gen. nov., sp. nov., a novel member of family Phyllobacteriacea isolated from mangrove sediment.</title>
        <authorList>
            <person name="Liao H."/>
            <person name="Tian Y."/>
        </authorList>
    </citation>
    <scope>NUCLEOTIDE SEQUENCE [LARGE SCALE GENOMIC DNA]</scope>
    <source>
        <strain evidence="8 9">X9-2-2</strain>
    </source>
</reference>
<evidence type="ECO:0008006" key="10">
    <source>
        <dbReference type="Google" id="ProtNLM"/>
    </source>
</evidence>
<evidence type="ECO:0000256" key="5">
    <source>
        <dbReference type="ARBA" id="ARBA00022989"/>
    </source>
</evidence>
<keyword evidence="5 7" id="KW-1133">Transmembrane helix</keyword>
<dbReference type="AlphaFoldDB" id="A0A2G1QL13"/>
<evidence type="ECO:0000256" key="1">
    <source>
        <dbReference type="ARBA" id="ARBA00004651"/>
    </source>
</evidence>
<dbReference type="OrthoDB" id="9810206at2"/>
<feature type="transmembrane region" description="Helical" evidence="7">
    <location>
        <begin position="104"/>
        <end position="123"/>
    </location>
</feature>
<evidence type="ECO:0000256" key="3">
    <source>
        <dbReference type="ARBA" id="ARBA00022475"/>
    </source>
</evidence>
<dbReference type="EMBL" id="PDVP01000009">
    <property type="protein sequence ID" value="PHP66225.1"/>
    <property type="molecule type" value="Genomic_DNA"/>
</dbReference>
<dbReference type="InterPro" id="IPR051907">
    <property type="entry name" value="DoxX-like_oxidoreductase"/>
</dbReference>
<keyword evidence="4 7" id="KW-0812">Transmembrane</keyword>
<feature type="transmembrane region" description="Helical" evidence="7">
    <location>
        <begin position="5"/>
        <end position="24"/>
    </location>
</feature>
<gene>
    <name evidence="8" type="ORF">CSC94_14925</name>
</gene>
<sequence>MNANLLVLVGRVLAAFIFIMAGWGKLAGGIDGTAGYIASVGLPASTALAWLAAIFELVAGLFILAGFMTRATALALAAFCIFTGFVFHFDPADQMQFINFMKNLAMAGGFAFLAVTGAGAWSVDARRGKAAPLALAS</sequence>
<keyword evidence="9" id="KW-1185">Reference proteome</keyword>
<evidence type="ECO:0000313" key="8">
    <source>
        <dbReference type="EMBL" id="PHP66225.1"/>
    </source>
</evidence>
<evidence type="ECO:0000256" key="4">
    <source>
        <dbReference type="ARBA" id="ARBA00022692"/>
    </source>
</evidence>
<keyword evidence="3" id="KW-1003">Cell membrane</keyword>
<accession>A0A2G1QL13</accession>
<dbReference type="GO" id="GO:0005886">
    <property type="term" value="C:plasma membrane"/>
    <property type="evidence" value="ECO:0007669"/>
    <property type="project" value="UniProtKB-SubCell"/>
</dbReference>
<comment type="caution">
    <text evidence="8">The sequence shown here is derived from an EMBL/GenBank/DDBJ whole genome shotgun (WGS) entry which is preliminary data.</text>
</comment>
<evidence type="ECO:0000256" key="2">
    <source>
        <dbReference type="ARBA" id="ARBA00006679"/>
    </source>
</evidence>
<dbReference type="Proteomes" id="UP000221168">
    <property type="component" value="Unassembled WGS sequence"/>
</dbReference>
<evidence type="ECO:0000256" key="6">
    <source>
        <dbReference type="ARBA" id="ARBA00023136"/>
    </source>
</evidence>
<dbReference type="InterPro" id="IPR032808">
    <property type="entry name" value="DoxX"/>
</dbReference>
<evidence type="ECO:0000313" key="9">
    <source>
        <dbReference type="Proteomes" id="UP000221168"/>
    </source>
</evidence>
<feature type="transmembrane region" description="Helical" evidence="7">
    <location>
        <begin position="36"/>
        <end position="64"/>
    </location>
</feature>
<comment type="subcellular location">
    <subcellularLocation>
        <location evidence="1">Cell membrane</location>
        <topology evidence="1">Multi-pass membrane protein</topology>
    </subcellularLocation>
</comment>
<protein>
    <recommendedName>
        <fullName evidence="10">DoxX family protein</fullName>
    </recommendedName>
</protein>
<name>A0A2G1QL13_9HYPH</name>
<organism evidence="8 9">
    <name type="scientific">Zhengella mangrovi</name>
    <dbReference type="NCBI Taxonomy" id="1982044"/>
    <lineage>
        <taxon>Bacteria</taxon>
        <taxon>Pseudomonadati</taxon>
        <taxon>Pseudomonadota</taxon>
        <taxon>Alphaproteobacteria</taxon>
        <taxon>Hyphomicrobiales</taxon>
        <taxon>Notoacmeibacteraceae</taxon>
        <taxon>Zhengella</taxon>
    </lineage>
</organism>
<feature type="transmembrane region" description="Helical" evidence="7">
    <location>
        <begin position="71"/>
        <end position="89"/>
    </location>
</feature>
<dbReference type="Pfam" id="PF07681">
    <property type="entry name" value="DoxX"/>
    <property type="match status" value="1"/>
</dbReference>
<comment type="similarity">
    <text evidence="2">Belongs to the DoxX family.</text>
</comment>
<proteinExistence type="inferred from homology"/>